<sequence length="771" mass="80803">MSKATTGRSWAENCLGLERMPRADRSSGGDFDYEQARVAGRMVFFVDGLWCVSCAMALQRVLQRVPGVVSATVNFTSGSALVTWVPESIDFPLLLRKAEGLGYALSPLKGSDELEAALQRQARKIRLQLTVAVVFGMWSMLGSWVLYLNADEAAALVIAWASVVASLPVVGYSAWDFYRAAARSLRAGIAGMDVFASVAVLGSLFVSVGSLAMGSVAIYTDAATMLITFLLIGRLIEIHARQESGLAVQALRSLAPETATKLTSAGGEKAESTVLLAELAPGDTVLIRANERIAVDGIVVAGQSAVDLSLLQGESAPRSVQPGERVFAGSVNLRGPLTVHVTAGAGDRRLDVLGLRMLELFGARSSLSETAERFVRILLPVVVTASLLAFVHYLWNGSSADQALLGALSLLVAACPCAVGLAMPLAYAFTCREAARRGVLLRDSASVEALARARIMAFDKTGTLTCGQMRIVSIQTRHGGAEQDLIDLAARAEAGVAHPIAHAVVLAARQSGMSSACEPDGCQVTACAKGVTMHVPGGETVWVGERHWLLAAGVEGMPPEDGLPGLVHVANGRDWLGSLRLQDAPRDDARSSLQRLRAQGLKLWLLTGDSSAASERLTADLGIDFDRVEADCSPEEKADIVAKSPAPVAFVGDGANDGLVLAQAACGIAIPGSSSVAVSAAGVVIAHGSVGAVVETRELARKFDRIVRQNLAFSVVYNLAVIVVLFEAGVTPFAAALAMLASSASVLLNTCRLLQGRVVCDKSMQAKPAAS</sequence>
<dbReference type="CDD" id="cd00371">
    <property type="entry name" value="HMA"/>
    <property type="match status" value="1"/>
</dbReference>
<evidence type="ECO:0000256" key="7">
    <source>
        <dbReference type="ARBA" id="ARBA00022723"/>
    </source>
</evidence>
<keyword evidence="10" id="KW-0460">Magnesium</keyword>
<evidence type="ECO:0000256" key="8">
    <source>
        <dbReference type="ARBA" id="ARBA00022741"/>
    </source>
</evidence>
<evidence type="ECO:0000256" key="6">
    <source>
        <dbReference type="ARBA" id="ARBA00022692"/>
    </source>
</evidence>
<dbReference type="SUPFAM" id="SSF81665">
    <property type="entry name" value="Calcium ATPase, transmembrane domain M"/>
    <property type="match status" value="1"/>
</dbReference>
<reference evidence="17" key="1">
    <citation type="journal article" date="2002" name="J. Bacteriol.">
        <title>Gene islands integrated into tRNA(Gly) genes confer genome diversity on a Pseudomonas aeruginosa clone.</title>
        <authorList>
            <person name="Larbig K.D."/>
            <person name="Christmann A."/>
            <person name="Johann A."/>
            <person name="Klockgether J."/>
            <person name="Hartsch T."/>
            <person name="Merkl R."/>
            <person name="Wiehlmann L."/>
            <person name="Fritz H.-J."/>
            <person name="Tuemmler B."/>
        </authorList>
    </citation>
    <scope>NUCLEOTIDE SEQUENCE</scope>
    <source>
        <strain evidence="17">C</strain>
    </source>
</reference>
<dbReference type="Gene3D" id="3.40.50.1000">
    <property type="entry name" value="HAD superfamily/HAD-like"/>
    <property type="match status" value="1"/>
</dbReference>
<dbReference type="InterPro" id="IPR027256">
    <property type="entry name" value="P-typ_ATPase_IB"/>
</dbReference>
<dbReference type="Pfam" id="PF00403">
    <property type="entry name" value="HMA"/>
    <property type="match status" value="1"/>
</dbReference>
<dbReference type="GO" id="GO:0055070">
    <property type="term" value="P:copper ion homeostasis"/>
    <property type="evidence" value="ECO:0007669"/>
    <property type="project" value="TreeGrafter"/>
</dbReference>
<protein>
    <submittedName>
        <fullName evidence="17">Putative metal transporter ATPase</fullName>
    </submittedName>
</protein>
<dbReference type="Gene3D" id="1.20.1110.10">
    <property type="entry name" value="Calcium-transporting ATPase, transmembrane domain"/>
    <property type="match status" value="1"/>
</dbReference>
<dbReference type="GO" id="GO:0005507">
    <property type="term" value="F:copper ion binding"/>
    <property type="evidence" value="ECO:0007669"/>
    <property type="project" value="TreeGrafter"/>
</dbReference>
<keyword evidence="7 15" id="KW-0479">Metal-binding</keyword>
<dbReference type="PROSITE" id="PS50846">
    <property type="entry name" value="HMA_2"/>
    <property type="match status" value="1"/>
</dbReference>
<feature type="transmembrane region" description="Helical" evidence="15">
    <location>
        <begin position="407"/>
        <end position="429"/>
    </location>
</feature>
<dbReference type="SUPFAM" id="SSF81653">
    <property type="entry name" value="Calcium ATPase, transduction domain A"/>
    <property type="match status" value="1"/>
</dbReference>
<dbReference type="InterPro" id="IPR006121">
    <property type="entry name" value="HMA_dom"/>
</dbReference>
<dbReference type="NCBIfam" id="TIGR01494">
    <property type="entry name" value="ATPase_P-type"/>
    <property type="match status" value="1"/>
</dbReference>
<evidence type="ECO:0000256" key="11">
    <source>
        <dbReference type="ARBA" id="ARBA00022967"/>
    </source>
</evidence>
<dbReference type="InterPro" id="IPR017969">
    <property type="entry name" value="Heavy-metal-associated_CS"/>
</dbReference>
<evidence type="ECO:0000256" key="15">
    <source>
        <dbReference type="RuleBase" id="RU362081"/>
    </source>
</evidence>
<feature type="transmembrane region" description="Helical" evidence="15">
    <location>
        <begin position="374"/>
        <end position="395"/>
    </location>
</feature>
<evidence type="ECO:0000256" key="1">
    <source>
        <dbReference type="ARBA" id="ARBA00004651"/>
    </source>
</evidence>
<dbReference type="PANTHER" id="PTHR43520">
    <property type="entry name" value="ATP7, ISOFORM B"/>
    <property type="match status" value="1"/>
</dbReference>
<dbReference type="InterPro" id="IPR036163">
    <property type="entry name" value="HMA_dom_sf"/>
</dbReference>
<feature type="transmembrane region" description="Helical" evidence="15">
    <location>
        <begin position="127"/>
        <end position="147"/>
    </location>
</feature>
<dbReference type="Pfam" id="PF00702">
    <property type="entry name" value="Hydrolase"/>
    <property type="match status" value="1"/>
</dbReference>
<dbReference type="Gene3D" id="3.40.1110.10">
    <property type="entry name" value="Calcium-transporting ATPase, cytoplasmic domain N"/>
    <property type="match status" value="1"/>
</dbReference>
<keyword evidence="13" id="KW-0406">Ion transport</keyword>
<dbReference type="GO" id="GO:0005524">
    <property type="term" value="F:ATP binding"/>
    <property type="evidence" value="ECO:0007669"/>
    <property type="project" value="UniProtKB-UniRule"/>
</dbReference>
<feature type="transmembrane region" description="Helical" evidence="15">
    <location>
        <begin position="153"/>
        <end position="175"/>
    </location>
</feature>
<organism evidence="17">
    <name type="scientific">Pseudomonas aeruginosa</name>
    <dbReference type="NCBI Taxonomy" id="287"/>
    <lineage>
        <taxon>Bacteria</taxon>
        <taxon>Pseudomonadati</taxon>
        <taxon>Pseudomonadota</taxon>
        <taxon>Gammaproteobacteria</taxon>
        <taxon>Pseudomonadales</taxon>
        <taxon>Pseudomonadaceae</taxon>
        <taxon>Pseudomonas</taxon>
    </lineage>
</organism>
<evidence type="ECO:0000256" key="5">
    <source>
        <dbReference type="ARBA" id="ARBA00022553"/>
    </source>
</evidence>
<dbReference type="EMBL" id="AF440523">
    <property type="protein sequence ID" value="AAN62115.1"/>
    <property type="molecule type" value="Genomic_DNA"/>
</dbReference>
<keyword evidence="6 15" id="KW-0812">Transmembrane</keyword>
<evidence type="ECO:0000256" key="2">
    <source>
        <dbReference type="ARBA" id="ARBA00006024"/>
    </source>
</evidence>
<evidence type="ECO:0000256" key="4">
    <source>
        <dbReference type="ARBA" id="ARBA00022475"/>
    </source>
</evidence>
<keyword evidence="3" id="KW-0813">Transport</keyword>
<evidence type="ECO:0000256" key="14">
    <source>
        <dbReference type="ARBA" id="ARBA00023136"/>
    </source>
</evidence>
<evidence type="ECO:0000256" key="13">
    <source>
        <dbReference type="ARBA" id="ARBA00023065"/>
    </source>
</evidence>
<dbReference type="Pfam" id="PF00122">
    <property type="entry name" value="E1-E2_ATPase"/>
    <property type="match status" value="1"/>
</dbReference>
<name>Q8GQ88_PSEAI</name>
<dbReference type="PROSITE" id="PS00154">
    <property type="entry name" value="ATPASE_E1_E2"/>
    <property type="match status" value="1"/>
</dbReference>
<feature type="transmembrane region" description="Helical" evidence="15">
    <location>
        <begin position="187"/>
        <end position="206"/>
    </location>
</feature>
<dbReference type="PANTHER" id="PTHR43520:SF5">
    <property type="entry name" value="CATION-TRANSPORTING P-TYPE ATPASE-RELATED"/>
    <property type="match status" value="1"/>
</dbReference>
<dbReference type="NCBIfam" id="TIGR01525">
    <property type="entry name" value="ATPase-IB_hvy"/>
    <property type="match status" value="1"/>
</dbReference>
<dbReference type="InterPro" id="IPR008250">
    <property type="entry name" value="ATPase_P-typ_transduc_dom_A_sf"/>
</dbReference>
<proteinExistence type="inferred from homology"/>
<dbReference type="AlphaFoldDB" id="Q8GQ88"/>
<keyword evidence="9 15" id="KW-0067">ATP-binding</keyword>
<evidence type="ECO:0000256" key="9">
    <source>
        <dbReference type="ARBA" id="ARBA00022840"/>
    </source>
</evidence>
<comment type="subcellular location">
    <subcellularLocation>
        <location evidence="1">Cell membrane</location>
        <topology evidence="1">Multi-pass membrane protein</topology>
    </subcellularLocation>
</comment>
<dbReference type="InterPro" id="IPR023298">
    <property type="entry name" value="ATPase_P-typ_TM_dom_sf"/>
</dbReference>
<keyword evidence="12 15" id="KW-1133">Transmembrane helix</keyword>
<evidence type="ECO:0000256" key="3">
    <source>
        <dbReference type="ARBA" id="ARBA00022448"/>
    </source>
</evidence>
<evidence type="ECO:0000256" key="12">
    <source>
        <dbReference type="ARBA" id="ARBA00022989"/>
    </source>
</evidence>
<gene>
    <name evidence="17" type="primary">ORF C22</name>
</gene>
<dbReference type="InterPro" id="IPR036412">
    <property type="entry name" value="HAD-like_sf"/>
</dbReference>
<evidence type="ECO:0000259" key="16">
    <source>
        <dbReference type="PROSITE" id="PS50846"/>
    </source>
</evidence>
<dbReference type="PROSITE" id="PS01047">
    <property type="entry name" value="HMA_1"/>
    <property type="match status" value="1"/>
</dbReference>
<dbReference type="Gene3D" id="3.30.70.100">
    <property type="match status" value="1"/>
</dbReference>
<accession>Q8GQ88</accession>
<feature type="transmembrane region" description="Helical" evidence="15">
    <location>
        <begin position="711"/>
        <end position="728"/>
    </location>
</feature>
<dbReference type="InterPro" id="IPR023214">
    <property type="entry name" value="HAD_sf"/>
</dbReference>
<feature type="domain" description="HMA" evidence="16">
    <location>
        <begin position="40"/>
        <end position="106"/>
    </location>
</feature>
<keyword evidence="14 15" id="KW-0472">Membrane</keyword>
<dbReference type="PRINTS" id="PR00119">
    <property type="entry name" value="CATATPASE"/>
</dbReference>
<dbReference type="InterPro" id="IPR001757">
    <property type="entry name" value="P_typ_ATPase"/>
</dbReference>
<dbReference type="InterPro" id="IPR023299">
    <property type="entry name" value="ATPase_P-typ_cyto_dom_N"/>
</dbReference>
<keyword evidence="5" id="KW-0597">Phosphoprotein</keyword>
<dbReference type="InterPro" id="IPR018303">
    <property type="entry name" value="ATPase_P-typ_P_site"/>
</dbReference>
<dbReference type="SUPFAM" id="SSF55008">
    <property type="entry name" value="HMA, heavy metal-associated domain"/>
    <property type="match status" value="1"/>
</dbReference>
<evidence type="ECO:0000313" key="17">
    <source>
        <dbReference type="EMBL" id="AAN62115.1"/>
    </source>
</evidence>
<keyword evidence="11" id="KW-1278">Translocase</keyword>
<dbReference type="SUPFAM" id="SSF56784">
    <property type="entry name" value="HAD-like"/>
    <property type="match status" value="1"/>
</dbReference>
<dbReference type="InterPro" id="IPR059000">
    <property type="entry name" value="ATPase_P-type_domA"/>
</dbReference>
<keyword evidence="4 15" id="KW-1003">Cell membrane</keyword>
<dbReference type="GO" id="GO:0043682">
    <property type="term" value="F:P-type divalent copper transporter activity"/>
    <property type="evidence" value="ECO:0007669"/>
    <property type="project" value="TreeGrafter"/>
</dbReference>
<feature type="transmembrane region" description="Helical" evidence="15">
    <location>
        <begin position="212"/>
        <end position="232"/>
    </location>
</feature>
<comment type="similarity">
    <text evidence="2 15">Belongs to the cation transport ATPase (P-type) (TC 3.A.3) family. Type IB subfamily.</text>
</comment>
<dbReference type="GO" id="GO:0016887">
    <property type="term" value="F:ATP hydrolysis activity"/>
    <property type="evidence" value="ECO:0007669"/>
    <property type="project" value="InterPro"/>
</dbReference>
<dbReference type="Gene3D" id="2.70.150.10">
    <property type="entry name" value="Calcium-transporting ATPase, cytoplasmic transduction domain A"/>
    <property type="match status" value="1"/>
</dbReference>
<keyword evidence="8 15" id="KW-0547">Nucleotide-binding</keyword>
<evidence type="ECO:0000256" key="10">
    <source>
        <dbReference type="ARBA" id="ARBA00022842"/>
    </source>
</evidence>
<dbReference type="GO" id="GO:0005886">
    <property type="term" value="C:plasma membrane"/>
    <property type="evidence" value="ECO:0007669"/>
    <property type="project" value="UniProtKB-SubCell"/>
</dbReference>